<keyword evidence="1" id="KW-0472">Membrane</keyword>
<dbReference type="AlphaFoldDB" id="A0A067SMP6"/>
<proteinExistence type="predicted"/>
<dbReference type="HOGENOM" id="CLU_1806304_0_0_1"/>
<organism evidence="2 3">
    <name type="scientific">Galerina marginata (strain CBS 339.88)</name>
    <dbReference type="NCBI Taxonomy" id="685588"/>
    <lineage>
        <taxon>Eukaryota</taxon>
        <taxon>Fungi</taxon>
        <taxon>Dikarya</taxon>
        <taxon>Basidiomycota</taxon>
        <taxon>Agaricomycotina</taxon>
        <taxon>Agaricomycetes</taxon>
        <taxon>Agaricomycetidae</taxon>
        <taxon>Agaricales</taxon>
        <taxon>Agaricineae</taxon>
        <taxon>Strophariaceae</taxon>
        <taxon>Galerina</taxon>
    </lineage>
</organism>
<keyword evidence="1" id="KW-1133">Transmembrane helix</keyword>
<dbReference type="EMBL" id="KL142393">
    <property type="protein sequence ID" value="KDR71312.1"/>
    <property type="molecule type" value="Genomic_DNA"/>
</dbReference>
<sequence>MQLRQALPKRAENQTPSTCRSKLQLSFNLNHLHSLIPFLACDDSQLYILLSRSNHAAHREGPRSSSPLHIALSNFSSSSSPFRVTSQLLRRSLSVVSAIIWGSTGDLRRTSPMMAFILSIGCTLTIAGIYADHALLLANITHQ</sequence>
<accession>A0A067SMP6</accession>
<feature type="transmembrane region" description="Helical" evidence="1">
    <location>
        <begin position="113"/>
        <end position="131"/>
    </location>
</feature>
<protein>
    <submittedName>
        <fullName evidence="2">Uncharacterized protein</fullName>
    </submittedName>
</protein>
<evidence type="ECO:0000313" key="3">
    <source>
        <dbReference type="Proteomes" id="UP000027222"/>
    </source>
</evidence>
<keyword evidence="3" id="KW-1185">Reference proteome</keyword>
<evidence type="ECO:0000256" key="1">
    <source>
        <dbReference type="SAM" id="Phobius"/>
    </source>
</evidence>
<dbReference type="Proteomes" id="UP000027222">
    <property type="component" value="Unassembled WGS sequence"/>
</dbReference>
<gene>
    <name evidence="2" type="ORF">GALMADRAFT_798532</name>
</gene>
<keyword evidence="1" id="KW-0812">Transmembrane</keyword>
<name>A0A067SMP6_GALM3</name>
<reference evidence="3" key="1">
    <citation type="journal article" date="2014" name="Proc. Natl. Acad. Sci. U.S.A.">
        <title>Extensive sampling of basidiomycete genomes demonstrates inadequacy of the white-rot/brown-rot paradigm for wood decay fungi.</title>
        <authorList>
            <person name="Riley R."/>
            <person name="Salamov A.A."/>
            <person name="Brown D.W."/>
            <person name="Nagy L.G."/>
            <person name="Floudas D."/>
            <person name="Held B.W."/>
            <person name="Levasseur A."/>
            <person name="Lombard V."/>
            <person name="Morin E."/>
            <person name="Otillar R."/>
            <person name="Lindquist E.A."/>
            <person name="Sun H."/>
            <person name="LaButti K.M."/>
            <person name="Schmutz J."/>
            <person name="Jabbour D."/>
            <person name="Luo H."/>
            <person name="Baker S.E."/>
            <person name="Pisabarro A.G."/>
            <person name="Walton J.D."/>
            <person name="Blanchette R.A."/>
            <person name="Henrissat B."/>
            <person name="Martin F."/>
            <person name="Cullen D."/>
            <person name="Hibbett D.S."/>
            <person name="Grigoriev I.V."/>
        </authorList>
    </citation>
    <scope>NUCLEOTIDE SEQUENCE [LARGE SCALE GENOMIC DNA]</scope>
    <source>
        <strain evidence="3">CBS 339.88</strain>
    </source>
</reference>
<evidence type="ECO:0000313" key="2">
    <source>
        <dbReference type="EMBL" id="KDR71312.1"/>
    </source>
</evidence>